<dbReference type="NCBIfam" id="TIGR01720">
    <property type="entry name" value="NRPS-para261"/>
    <property type="match status" value="1"/>
</dbReference>
<dbReference type="CDD" id="cd19534">
    <property type="entry name" value="E_NRPS"/>
    <property type="match status" value="1"/>
</dbReference>
<dbReference type="EMBL" id="RXMA01000003">
    <property type="protein sequence ID" value="RTR22874.1"/>
    <property type="molecule type" value="Genomic_DNA"/>
</dbReference>
<feature type="domain" description="Carrier" evidence="6">
    <location>
        <begin position="1026"/>
        <end position="1100"/>
    </location>
</feature>
<dbReference type="SUPFAM" id="SSF52777">
    <property type="entry name" value="CoA-dependent acyltransferases"/>
    <property type="match status" value="6"/>
</dbReference>
<evidence type="ECO:0000313" key="8">
    <source>
        <dbReference type="Proteomes" id="UP000277007"/>
    </source>
</evidence>
<comment type="caution">
    <text evidence="7">The sequence shown here is derived from an EMBL/GenBank/DDBJ whole genome shotgun (WGS) entry which is preliminary data.</text>
</comment>
<dbReference type="Pfam" id="PF00501">
    <property type="entry name" value="AMP-binding"/>
    <property type="match status" value="1"/>
</dbReference>
<dbReference type="FunFam" id="1.10.1200.10:FF:000005">
    <property type="entry name" value="Nonribosomal peptide synthetase 1"/>
    <property type="match status" value="1"/>
</dbReference>
<dbReference type="InterPro" id="IPR036736">
    <property type="entry name" value="ACP-like_sf"/>
</dbReference>
<dbReference type="Gene3D" id="1.10.1200.10">
    <property type="entry name" value="ACP-like"/>
    <property type="match status" value="1"/>
</dbReference>
<dbReference type="Gene3D" id="3.30.559.30">
    <property type="entry name" value="Nonribosomal peptide synthetase, condensation domain"/>
    <property type="match status" value="3"/>
</dbReference>
<dbReference type="PROSITE" id="PS50075">
    <property type="entry name" value="CARRIER"/>
    <property type="match status" value="1"/>
</dbReference>
<dbReference type="PROSITE" id="PS00455">
    <property type="entry name" value="AMP_BINDING"/>
    <property type="match status" value="1"/>
</dbReference>
<sequence length="1994" mass="215579">MPDTLAAPSLHDIARGFARLPSARRRAFLDALRGRGIAFSRLPVLRREDPTAPALASSAQQRLWAAHRLAPDSAAYHMPGLFRLRGPLDIDALETALGVVADRHEMLRTVYHEDTDGTLWATVLPRQPVALNRHDTPGDPQAARALAERLAAVPFDLERAPPWRADLLRLGAEEHWLLVTLHHIAADGASVGLLMAELSAAYSALRRGEEPDRNPPPVQPADVAAWTAAWLEAGEGDRQLDHWRTSLRGAPDRMTLPDRPTTGGTTTGSDDAGAEQTDRLPPDLTRALQRLAMEQGCTLFTLLLAAYALLLGRMSGQADLIVGVPFAGRRAPEAERLIGCFVNILPLRLTLVPAQPFRQWLDAVARVVTDAQDHADTPFDRIVAALKPERGNSPLLSVMFDHRPAPPTLTDLDGVAVEPVELPVRTAKFDLALAGTEQPDGSVLVRLAHRGDAAPAQRLLRRWRALLDRIAADPDQPLRALDPRSPDERAAIAQWSRDPAWRGGDGPGGEPPTVPLRLAALAAERPDAPAVLFGDAVVSRGALDRRSNRLAHRLIARGAGPERRIGVCLPRTPDLIVALLAVLKSGAAFVPLDPADPAERRSAIATRAGVTLLLSDQPLDGLETLDPRVADDEDDAALDRLPAVTPHPRSLAYVIHTSGSTGAPKGVAVEHGALAMHCAATAVLYDMGPDSRELHFLSFTFDGAHERWMTALTAGGAILLRDDSLWTVEQTYDALRRHRLTHAGFPPKYLQQLAAWAEEQAARDPDGDRPALTICSFGGEAMPRAGLERLFRSLRPRHAINGYGPTETVVTPLVWKGDGSTLPDCPYVPIGRPVGDRSAHILDEELAPQPIGVTGELWIGGGGLARGYLDRPAATAERFIPDPFGPPGGRLYRTGDLARWRDDGTVEYLGRRDHQVKLRGFRIELGEIEAHLTALPDVREAVVIAHSGEDEESNGGGVTRLIGYAVPEAGRALDAAALTAGLAAVLPAHMVPARLLLLDRLPVTPTGKLDRAALPLPRWEAAAQVAPATPTEDTLARLWAEALALERVGTTDNFFDIGGDSIIALQIVARARAAGLRITPKQLLERQTVAALALVAEPVTADDAQAMTVPDGPSPLAPIQAWFFAQPIPQPNRWNQSVLLAATQPVEADRLAAALALVAARHDALRLRFTQDVDGVWTQTHADGPAALPLERAEARDDADVTRLCHALQGRLDRTHGPLMRALLIAMADGGQRLFLVAHHLVVDGVSWRILLDELAAALQGSCVLDRQPTPGAPFALWARRLADAALSPRFQAQRGFWRAALDAPPLPLADPGRPHSRRHAVAHSLRLDRARTRALLTDAPATHRTRIDTLLLAAVAQAVGARWGLDRVTIHVEGHGREALFPDLDIGRTVGWFTSVYPLRLDLPADPSSTDWDRAIRHTKEALRAVPDGGIGFNLLRHLGSAEDRAALSDPPVGVSFNYLGQFDGTAADGPWRVAPEDCGDGTDPDAPLGAWLAFDGQVSGGELTLHARASAALLPADALRDLMDAVDRALTGIAAHCAATVPGQATPSDFPLVALTQARLDALPIPAPEIADILPPTPMQAGMLRHGRLNPTSDAYMVQVWATIDGLEVERLTAVWRTVIARHTILRAALVDGTDGEDGEPPLLVVRKHGEPPIRALDWRDRPDVEAAWNTLCDAEFAQRFDLSQAPLMRLTLVQTGPRTHRFLWTWHHALLDGWSMSRLLGDILRLYDGEAVPPPAVELRAHAAWLLAPERAAMRAAAHAHWRDTLARLTAPTRLTAVLPRPDAPEPDGAVERTLDANDVRRLQRAAAADKVTLNTLVQAGWLRVLGAMTGQDRVAFGAVMSGRSIDLPGIDHITGLLVGALPLVHPANPQGETDGAWLRGLLAANIAARQHEHSPPPDRQCWTDPEGAPYDSLMIFENYPVDDALRQSERATLSFRDVGNRGRMSHPLTLVVVPRDTLTLRLEHNGACFRAADIAALADRLIAEVMRLAR</sequence>
<dbReference type="Gene3D" id="3.40.50.980">
    <property type="match status" value="2"/>
</dbReference>
<feature type="region of interest" description="Disordered" evidence="5">
    <location>
        <begin position="246"/>
        <end position="279"/>
    </location>
</feature>
<dbReference type="InterPro" id="IPR006162">
    <property type="entry name" value="Ppantetheine_attach_site"/>
</dbReference>
<evidence type="ECO:0000313" key="7">
    <source>
        <dbReference type="EMBL" id="RTR22874.1"/>
    </source>
</evidence>
<evidence type="ECO:0000256" key="3">
    <source>
        <dbReference type="ARBA" id="ARBA00022450"/>
    </source>
</evidence>
<dbReference type="PANTHER" id="PTHR45398">
    <property type="match status" value="1"/>
</dbReference>
<dbReference type="PROSITE" id="PS00012">
    <property type="entry name" value="PHOSPHOPANTETHEINE"/>
    <property type="match status" value="1"/>
</dbReference>
<dbReference type="SUPFAM" id="SSF47336">
    <property type="entry name" value="ACP-like"/>
    <property type="match status" value="1"/>
</dbReference>
<dbReference type="InterPro" id="IPR010060">
    <property type="entry name" value="NRPS_synth"/>
</dbReference>
<accession>A0A431VK91</accession>
<keyword evidence="4" id="KW-0597">Phosphoprotein</keyword>
<dbReference type="Pfam" id="PF00550">
    <property type="entry name" value="PP-binding"/>
    <property type="match status" value="1"/>
</dbReference>
<dbReference type="Proteomes" id="UP000277007">
    <property type="component" value="Unassembled WGS sequence"/>
</dbReference>
<evidence type="ECO:0000259" key="6">
    <source>
        <dbReference type="PROSITE" id="PS50075"/>
    </source>
</evidence>
<dbReference type="InterPro" id="IPR009081">
    <property type="entry name" value="PP-bd_ACP"/>
</dbReference>
<dbReference type="Gene3D" id="3.30.559.10">
    <property type="entry name" value="Chloramphenicol acetyltransferase-like domain"/>
    <property type="match status" value="3"/>
</dbReference>
<dbReference type="InterPro" id="IPR025110">
    <property type="entry name" value="AMP-bd_C"/>
</dbReference>
<evidence type="ECO:0000256" key="5">
    <source>
        <dbReference type="SAM" id="MobiDB-lite"/>
    </source>
</evidence>
<dbReference type="GO" id="GO:0044550">
    <property type="term" value="P:secondary metabolite biosynthetic process"/>
    <property type="evidence" value="ECO:0007669"/>
    <property type="project" value="UniProtKB-ARBA"/>
</dbReference>
<dbReference type="Pfam" id="PF00668">
    <property type="entry name" value="Condensation"/>
    <property type="match status" value="3"/>
</dbReference>
<dbReference type="GO" id="GO:0003824">
    <property type="term" value="F:catalytic activity"/>
    <property type="evidence" value="ECO:0007669"/>
    <property type="project" value="InterPro"/>
</dbReference>
<comment type="cofactor">
    <cofactor evidence="1">
        <name>pantetheine 4'-phosphate</name>
        <dbReference type="ChEBI" id="CHEBI:47942"/>
    </cofactor>
</comment>
<dbReference type="InterPro" id="IPR020845">
    <property type="entry name" value="AMP-binding_CS"/>
</dbReference>
<dbReference type="InterPro" id="IPR045851">
    <property type="entry name" value="AMP-bd_C_sf"/>
</dbReference>
<keyword evidence="8" id="KW-1185">Reference proteome</keyword>
<protein>
    <submittedName>
        <fullName evidence="7">Amino acid adenylation domain-containing protein</fullName>
    </submittedName>
</protein>
<organism evidence="7 8">
    <name type="scientific">Azospirillum griseum</name>
    <dbReference type="NCBI Taxonomy" id="2496639"/>
    <lineage>
        <taxon>Bacteria</taxon>
        <taxon>Pseudomonadati</taxon>
        <taxon>Pseudomonadota</taxon>
        <taxon>Alphaproteobacteria</taxon>
        <taxon>Rhodospirillales</taxon>
        <taxon>Azospirillaceae</taxon>
        <taxon>Azospirillum</taxon>
    </lineage>
</organism>
<evidence type="ECO:0000256" key="1">
    <source>
        <dbReference type="ARBA" id="ARBA00001957"/>
    </source>
</evidence>
<dbReference type="RefSeq" id="WP_126612620.1">
    <property type="nucleotide sequence ID" value="NZ_JBHUCY010000004.1"/>
</dbReference>
<dbReference type="InterPro" id="IPR001242">
    <property type="entry name" value="Condensation_dom"/>
</dbReference>
<dbReference type="SUPFAM" id="SSF56801">
    <property type="entry name" value="Acetyl-CoA synthetase-like"/>
    <property type="match status" value="1"/>
</dbReference>
<reference evidence="7 8" key="1">
    <citation type="submission" date="2018-12" db="EMBL/GenBank/DDBJ databases">
        <authorList>
            <person name="Yang Y."/>
        </authorList>
    </citation>
    <scope>NUCLEOTIDE SEQUENCE [LARGE SCALE GENOMIC DNA]</scope>
    <source>
        <strain evidence="7 8">L-25-5w-1</strain>
    </source>
</reference>
<dbReference type="InterPro" id="IPR023213">
    <property type="entry name" value="CAT-like_dom_sf"/>
</dbReference>
<dbReference type="CDD" id="cd19531">
    <property type="entry name" value="LCL_NRPS-like"/>
    <property type="match status" value="1"/>
</dbReference>
<dbReference type="OrthoDB" id="9770470at2"/>
<dbReference type="FunFam" id="2.30.38.10:FF:000001">
    <property type="entry name" value="Non-ribosomal peptide synthetase PvdI"/>
    <property type="match status" value="1"/>
</dbReference>
<keyword evidence="3" id="KW-0596">Phosphopantetheine</keyword>
<dbReference type="FunFam" id="3.30.300.30:FF:000010">
    <property type="entry name" value="Enterobactin synthetase component F"/>
    <property type="match status" value="1"/>
</dbReference>
<dbReference type="InterPro" id="IPR010071">
    <property type="entry name" value="AA_adenyl_dom"/>
</dbReference>
<dbReference type="Pfam" id="PF13193">
    <property type="entry name" value="AMP-binding_C"/>
    <property type="match status" value="1"/>
</dbReference>
<dbReference type="Gene3D" id="3.30.300.30">
    <property type="match status" value="1"/>
</dbReference>
<dbReference type="InterPro" id="IPR000873">
    <property type="entry name" value="AMP-dep_synth/lig_dom"/>
</dbReference>
<dbReference type="Gene3D" id="2.30.38.10">
    <property type="entry name" value="Luciferase, Domain 3"/>
    <property type="match status" value="1"/>
</dbReference>
<evidence type="ECO:0000256" key="2">
    <source>
        <dbReference type="ARBA" id="ARBA00006432"/>
    </source>
</evidence>
<name>A0A431VK91_9PROT</name>
<comment type="similarity">
    <text evidence="2">Belongs to the ATP-dependent AMP-binding enzyme family.</text>
</comment>
<gene>
    <name evidence="7" type="ORF">EJ903_04650</name>
</gene>
<dbReference type="NCBIfam" id="TIGR01733">
    <property type="entry name" value="AA-adenyl-dom"/>
    <property type="match status" value="1"/>
</dbReference>
<evidence type="ECO:0000256" key="4">
    <source>
        <dbReference type="ARBA" id="ARBA00022553"/>
    </source>
</evidence>
<dbReference type="PANTHER" id="PTHR45398:SF1">
    <property type="entry name" value="ENZYME, PUTATIVE (JCVI)-RELATED"/>
    <property type="match status" value="1"/>
</dbReference>
<proteinExistence type="inferred from homology"/>